<dbReference type="SUPFAM" id="SSF53681">
    <property type="entry name" value="Aspartate/glutamate racemase"/>
    <property type="match status" value="2"/>
</dbReference>
<accession>A0ABV5H223</accession>
<proteinExistence type="predicted"/>
<evidence type="ECO:0000313" key="2">
    <source>
        <dbReference type="Proteomes" id="UP001589590"/>
    </source>
</evidence>
<dbReference type="Proteomes" id="UP001589590">
    <property type="component" value="Unassembled WGS sequence"/>
</dbReference>
<dbReference type="Pfam" id="PF01177">
    <property type="entry name" value="Asp_Glu_race"/>
    <property type="match status" value="1"/>
</dbReference>
<name>A0ABV5H223_9FLAO</name>
<dbReference type="InterPro" id="IPR001920">
    <property type="entry name" value="Asp/Glu_race"/>
</dbReference>
<dbReference type="InterPro" id="IPR015942">
    <property type="entry name" value="Asp/Glu/hydantoin_racemase"/>
</dbReference>
<organism evidence="1 2">
    <name type="scientific">Algibacter miyuki</name>
    <dbReference type="NCBI Taxonomy" id="1306933"/>
    <lineage>
        <taxon>Bacteria</taxon>
        <taxon>Pseudomonadati</taxon>
        <taxon>Bacteroidota</taxon>
        <taxon>Flavobacteriia</taxon>
        <taxon>Flavobacteriales</taxon>
        <taxon>Flavobacteriaceae</taxon>
        <taxon>Algibacter</taxon>
    </lineage>
</organism>
<gene>
    <name evidence="1" type="ORF">ACFFU1_10510</name>
</gene>
<dbReference type="RefSeq" id="WP_290274398.1">
    <property type="nucleotide sequence ID" value="NZ_JAUFQP010000015.1"/>
</dbReference>
<comment type="caution">
    <text evidence="1">The sequence shown here is derived from an EMBL/GenBank/DDBJ whole genome shotgun (WGS) entry which is preliminary data.</text>
</comment>
<dbReference type="Gene3D" id="3.40.50.1860">
    <property type="match status" value="2"/>
</dbReference>
<reference evidence="1 2" key="1">
    <citation type="submission" date="2024-09" db="EMBL/GenBank/DDBJ databases">
        <authorList>
            <person name="Sun Q."/>
            <person name="Mori K."/>
        </authorList>
    </citation>
    <scope>NUCLEOTIDE SEQUENCE [LARGE SCALE GENOMIC DNA]</scope>
    <source>
        <strain evidence="1 2">CECT 8300</strain>
    </source>
</reference>
<evidence type="ECO:0000313" key="1">
    <source>
        <dbReference type="EMBL" id="MFB9105335.1"/>
    </source>
</evidence>
<protein>
    <submittedName>
        <fullName evidence="1">Aspartate/glutamate racemase family protein</fullName>
    </submittedName>
</protein>
<keyword evidence="2" id="KW-1185">Reference proteome</keyword>
<sequence>MNKKTLAILGLGSQTTLYYISELNRMFNLKHGGYSTCPFILLNANFDAINSLLPNTSKELSRLTQVCIQDIEKLDTAHILVPNITLHETIDQLSVKKNILHPIHLTASKIKVQQHAKVILMGSEYTMNSAYIRAIFNLKGIDIEIPTAEDRLQIDVFRRQVYSKQETKAQIENYHNIIKKYTAKNPVVLACTELSIFKPKDNNKLFDMVDIQITAAINTL</sequence>
<dbReference type="EMBL" id="JBHMFA010000006">
    <property type="protein sequence ID" value="MFB9105335.1"/>
    <property type="molecule type" value="Genomic_DNA"/>
</dbReference>